<dbReference type="AlphaFoldDB" id="A0A162TL98"/>
<dbReference type="InterPro" id="IPR010921">
    <property type="entry name" value="Trp_repressor/repl_initiator"/>
</dbReference>
<gene>
    <name evidence="1" type="ORF">CLMAG_26010</name>
</gene>
<dbReference type="PATRIC" id="fig|1121326.3.peg.2607"/>
<dbReference type="PANTHER" id="PTHR33795:SF1">
    <property type="entry name" value="INSERTION ELEMENT IS150 PROTEIN INSJ"/>
    <property type="match status" value="1"/>
</dbReference>
<dbReference type="InterPro" id="IPR036388">
    <property type="entry name" value="WH-like_DNA-bd_sf"/>
</dbReference>
<dbReference type="RefSeq" id="WP_066622515.1">
    <property type="nucleotide sequence ID" value="NZ_FQXL01000061.1"/>
</dbReference>
<evidence type="ECO:0000313" key="2">
    <source>
        <dbReference type="Proteomes" id="UP000076603"/>
    </source>
</evidence>
<accession>A0A162TL98</accession>
<dbReference type="PANTHER" id="PTHR33795">
    <property type="entry name" value="INSERTION ELEMENT IS150 PROTEIN INSJ"/>
    <property type="match status" value="1"/>
</dbReference>
<dbReference type="InterPro" id="IPR052057">
    <property type="entry name" value="IS150/IS1296_orfA-like"/>
</dbReference>
<name>A0A162TL98_9CLOT</name>
<dbReference type="SUPFAM" id="SSF48295">
    <property type="entry name" value="TrpR-like"/>
    <property type="match status" value="2"/>
</dbReference>
<reference evidence="1 2" key="1">
    <citation type="submission" date="2016-04" db="EMBL/GenBank/DDBJ databases">
        <title>Genome sequence of Clostridium magnum DSM 2767.</title>
        <authorList>
            <person name="Poehlein A."/>
            <person name="Uhlig R."/>
            <person name="Fischer R."/>
            <person name="Bahl H."/>
            <person name="Daniel R."/>
        </authorList>
    </citation>
    <scope>NUCLEOTIDE SEQUENCE [LARGE SCALE GENOMIC DNA]</scope>
    <source>
        <strain evidence="1 2">DSM 2767</strain>
    </source>
</reference>
<sequence>MPKRTKYTAEEKYKILMAYENGLGSMLKVDSMYKIREDNLRNLIYNFEKYGLYVLRESRTWKSYSTELKTQAVMDYLSGEYSLREVVNKYELSDKSLLKHWINKYNSHREIRTTLKGMSQSMTKGRITSLKER</sequence>
<dbReference type="Gene3D" id="1.10.10.10">
    <property type="entry name" value="Winged helix-like DNA-binding domain superfamily/Winged helix DNA-binding domain"/>
    <property type="match status" value="2"/>
</dbReference>
<protein>
    <submittedName>
        <fullName evidence="1">Transposase</fullName>
    </submittedName>
</protein>
<dbReference type="OrthoDB" id="9797531at2"/>
<dbReference type="STRING" id="1121326.CLMAG_26010"/>
<proteinExistence type="predicted"/>
<dbReference type="Proteomes" id="UP000076603">
    <property type="component" value="Unassembled WGS sequence"/>
</dbReference>
<organism evidence="1 2">
    <name type="scientific">Clostridium magnum DSM 2767</name>
    <dbReference type="NCBI Taxonomy" id="1121326"/>
    <lineage>
        <taxon>Bacteria</taxon>
        <taxon>Bacillati</taxon>
        <taxon>Bacillota</taxon>
        <taxon>Clostridia</taxon>
        <taxon>Eubacteriales</taxon>
        <taxon>Clostridiaceae</taxon>
        <taxon>Clostridium</taxon>
    </lineage>
</organism>
<dbReference type="GO" id="GO:0043565">
    <property type="term" value="F:sequence-specific DNA binding"/>
    <property type="evidence" value="ECO:0007669"/>
    <property type="project" value="InterPro"/>
</dbReference>
<comment type="caution">
    <text evidence="1">The sequence shown here is derived from an EMBL/GenBank/DDBJ whole genome shotgun (WGS) entry which is preliminary data.</text>
</comment>
<keyword evidence="2" id="KW-1185">Reference proteome</keyword>
<dbReference type="EMBL" id="LWAE01000002">
    <property type="protein sequence ID" value="KZL92787.1"/>
    <property type="molecule type" value="Genomic_DNA"/>
</dbReference>
<evidence type="ECO:0000313" key="1">
    <source>
        <dbReference type="EMBL" id="KZL92787.1"/>
    </source>
</evidence>